<dbReference type="PANTHER" id="PTHR11926">
    <property type="entry name" value="GLUCOSYL/GLUCURONOSYL TRANSFERASES"/>
    <property type="match status" value="1"/>
</dbReference>
<gene>
    <name evidence="5" type="ORF">RGQ29_022482</name>
</gene>
<name>A0AAN7F2H0_QUERU</name>
<dbReference type="PANTHER" id="PTHR11926:SF774">
    <property type="entry name" value="UDP-GLYCOSYLTRANSFERASE 85A1-RELATED"/>
    <property type="match status" value="1"/>
</dbReference>
<keyword evidence="2" id="KW-0328">Glycosyltransferase</keyword>
<keyword evidence="4" id="KW-0175">Coiled coil</keyword>
<evidence type="ECO:0000256" key="2">
    <source>
        <dbReference type="ARBA" id="ARBA00022676"/>
    </source>
</evidence>
<comment type="similarity">
    <text evidence="1">Belongs to the UDP-glycosyltransferase family.</text>
</comment>
<dbReference type="AlphaFoldDB" id="A0AAN7F2H0"/>
<feature type="coiled-coil region" evidence="4">
    <location>
        <begin position="459"/>
        <end position="486"/>
    </location>
</feature>
<sequence length="507" mass="56550">MTFATTDSVDLRPKQRDISLHGTSQSTQYYTDPILPYLHLSCHQYTDMNSAKTELSTICHMVAVPYPGRGHINAMMNSCKLLASKGTDILISFVITEEWLGFIGSDPKPANIRFATVPNCIPSEKGRGKDFAGFVKAVNTKMEAPFEELLDRLEPPVKAIVADTHIYWSISMGNRKNIPVASLFPMPAMVFSMFYHFELIVQNRHFPVDLSERGDELVDYIPGVSTLRIADLPTFTYGDGRLVLPGVLEGISNVSKKAQYLLFTTFHELEAEAIDALKANFPIPVYPIGPAVPYLELEEKSASTTNANNGVNYLQWLDSQPPCSVLYISMGSFLSVSNAQMDEIIGGIRDSGVRCLWVSRGEIGRFKDCNGDMSLVVPWCDQLKVLCHSSIGGFWTHCGWNSTLEAVFAGVPMLTFPIFWDQVPISKHIVEDWKNGWKVKKDVGVVTRGEISELVKRFMDNKSDEMNAMRQRAKELQKSSRRAIAKGGSSDANFDAFIRNISQGHCH</sequence>
<dbReference type="Proteomes" id="UP001324115">
    <property type="component" value="Unassembled WGS sequence"/>
</dbReference>
<dbReference type="CDD" id="cd03784">
    <property type="entry name" value="GT1_Gtf-like"/>
    <property type="match status" value="1"/>
</dbReference>
<evidence type="ECO:0000313" key="6">
    <source>
        <dbReference type="Proteomes" id="UP001324115"/>
    </source>
</evidence>
<dbReference type="Pfam" id="PF00201">
    <property type="entry name" value="UDPGT"/>
    <property type="match status" value="1"/>
</dbReference>
<dbReference type="Gene3D" id="3.40.50.2000">
    <property type="entry name" value="Glycogen Phosphorylase B"/>
    <property type="match status" value="2"/>
</dbReference>
<comment type="caution">
    <text evidence="5">The sequence shown here is derived from an EMBL/GenBank/DDBJ whole genome shotgun (WGS) entry which is preliminary data.</text>
</comment>
<dbReference type="GO" id="GO:0080043">
    <property type="term" value="F:quercetin 3-O-glucosyltransferase activity"/>
    <property type="evidence" value="ECO:0007669"/>
    <property type="project" value="TreeGrafter"/>
</dbReference>
<keyword evidence="3" id="KW-0808">Transferase</keyword>
<proteinExistence type="inferred from homology"/>
<evidence type="ECO:0000256" key="4">
    <source>
        <dbReference type="SAM" id="Coils"/>
    </source>
</evidence>
<organism evidence="5 6">
    <name type="scientific">Quercus rubra</name>
    <name type="common">Northern red oak</name>
    <name type="synonym">Quercus borealis</name>
    <dbReference type="NCBI Taxonomy" id="3512"/>
    <lineage>
        <taxon>Eukaryota</taxon>
        <taxon>Viridiplantae</taxon>
        <taxon>Streptophyta</taxon>
        <taxon>Embryophyta</taxon>
        <taxon>Tracheophyta</taxon>
        <taxon>Spermatophyta</taxon>
        <taxon>Magnoliopsida</taxon>
        <taxon>eudicotyledons</taxon>
        <taxon>Gunneridae</taxon>
        <taxon>Pentapetalae</taxon>
        <taxon>rosids</taxon>
        <taxon>fabids</taxon>
        <taxon>Fagales</taxon>
        <taxon>Fagaceae</taxon>
        <taxon>Quercus</taxon>
    </lineage>
</organism>
<dbReference type="SUPFAM" id="SSF53756">
    <property type="entry name" value="UDP-Glycosyltransferase/glycogen phosphorylase"/>
    <property type="match status" value="1"/>
</dbReference>
<dbReference type="EMBL" id="JAXUIC010000006">
    <property type="protein sequence ID" value="KAK4584803.1"/>
    <property type="molecule type" value="Genomic_DNA"/>
</dbReference>
<keyword evidence="6" id="KW-1185">Reference proteome</keyword>
<evidence type="ECO:0000256" key="3">
    <source>
        <dbReference type="ARBA" id="ARBA00022679"/>
    </source>
</evidence>
<dbReference type="FunFam" id="3.40.50.2000:FF:000138">
    <property type="entry name" value="Glycosyltransferase"/>
    <property type="match status" value="1"/>
</dbReference>
<reference evidence="5 6" key="1">
    <citation type="journal article" date="2023" name="G3 (Bethesda)">
        <title>A haplotype-resolved chromosome-scale genome for Quercus rubra L. provides insights into the genetics of adaptive traits for red oak species.</title>
        <authorList>
            <person name="Kapoor B."/>
            <person name="Jenkins J."/>
            <person name="Schmutz J."/>
            <person name="Zhebentyayeva T."/>
            <person name="Kuelheim C."/>
            <person name="Coggeshall M."/>
            <person name="Heim C."/>
            <person name="Lasky J.R."/>
            <person name="Leites L."/>
            <person name="Islam-Faridi N."/>
            <person name="Romero-Severson J."/>
            <person name="DeLeo V.L."/>
            <person name="Lucas S.M."/>
            <person name="Lazic D."/>
            <person name="Gailing O."/>
            <person name="Carlson J."/>
            <person name="Staton M."/>
        </authorList>
    </citation>
    <scope>NUCLEOTIDE SEQUENCE [LARGE SCALE GENOMIC DNA]</scope>
    <source>
        <strain evidence="5">Pseudo-F2</strain>
    </source>
</reference>
<dbReference type="FunFam" id="3.40.50.2000:FF:000152">
    <property type="entry name" value="Glycosyltransferase"/>
    <property type="match status" value="1"/>
</dbReference>
<dbReference type="GO" id="GO:0080044">
    <property type="term" value="F:quercetin 7-O-glucosyltransferase activity"/>
    <property type="evidence" value="ECO:0007669"/>
    <property type="project" value="TreeGrafter"/>
</dbReference>
<protein>
    <submittedName>
        <fullName evidence="5">Uncharacterized protein</fullName>
    </submittedName>
</protein>
<evidence type="ECO:0000313" key="5">
    <source>
        <dbReference type="EMBL" id="KAK4584803.1"/>
    </source>
</evidence>
<evidence type="ECO:0000256" key="1">
    <source>
        <dbReference type="ARBA" id="ARBA00009995"/>
    </source>
</evidence>
<accession>A0AAN7F2H0</accession>
<dbReference type="InterPro" id="IPR002213">
    <property type="entry name" value="UDP_glucos_trans"/>
</dbReference>